<dbReference type="Proteomes" id="UP000005615">
    <property type="component" value="Unassembled WGS sequence"/>
</dbReference>
<keyword evidence="3" id="KW-1003">Cell membrane</keyword>
<evidence type="ECO:0000256" key="3">
    <source>
        <dbReference type="ARBA" id="ARBA00022475"/>
    </source>
</evidence>
<dbReference type="InterPro" id="IPR018093">
    <property type="entry name" value="BCCT_CS"/>
</dbReference>
<evidence type="ECO:0000256" key="5">
    <source>
        <dbReference type="ARBA" id="ARBA00022989"/>
    </source>
</evidence>
<reference evidence="7 8" key="1">
    <citation type="journal article" date="2011" name="J. Bacteriol.">
        <title>Genome sequence of strain IMCC3088, a proteorhodopsin-containing marine bacterium belonging to the OM60/NOR5 clade.</title>
        <authorList>
            <person name="Jang Y."/>
            <person name="Oh H.M."/>
            <person name="Kang I."/>
            <person name="Lee K."/>
            <person name="Yang S.J."/>
            <person name="Cho J.C."/>
        </authorList>
    </citation>
    <scope>NUCLEOTIDE SEQUENCE [LARGE SCALE GENOMIC DNA]</scope>
    <source>
        <strain evidence="7 8">IMCC3088</strain>
    </source>
</reference>
<evidence type="ECO:0000256" key="6">
    <source>
        <dbReference type="ARBA" id="ARBA00023136"/>
    </source>
</evidence>
<name>F3L3M8_9GAMM</name>
<dbReference type="NCBIfam" id="TIGR00842">
    <property type="entry name" value="bcct"/>
    <property type="match status" value="1"/>
</dbReference>
<proteinExistence type="predicted"/>
<evidence type="ECO:0000256" key="4">
    <source>
        <dbReference type="ARBA" id="ARBA00022692"/>
    </source>
</evidence>
<dbReference type="InterPro" id="IPR000060">
    <property type="entry name" value="BCCT_transptr"/>
</dbReference>
<dbReference type="EMBL" id="AEIG01000065">
    <property type="protein sequence ID" value="EGG29058.1"/>
    <property type="molecule type" value="Genomic_DNA"/>
</dbReference>
<evidence type="ECO:0000313" key="7">
    <source>
        <dbReference type="EMBL" id="EGG29058.1"/>
    </source>
</evidence>
<dbReference type="PROSITE" id="PS01303">
    <property type="entry name" value="BCCT"/>
    <property type="match status" value="1"/>
</dbReference>
<dbReference type="GO" id="GO:0022857">
    <property type="term" value="F:transmembrane transporter activity"/>
    <property type="evidence" value="ECO:0007669"/>
    <property type="project" value="InterPro"/>
</dbReference>
<accession>F3L3M8</accession>
<dbReference type="GO" id="GO:0005886">
    <property type="term" value="C:plasma membrane"/>
    <property type="evidence" value="ECO:0007669"/>
    <property type="project" value="UniProtKB-SubCell"/>
</dbReference>
<sequence length="508" mass="56288">MSTDTPPQSVDKWTFTATILCILGVAAPLLLAPQASARIVEQIYDYLTTNLGLLYLWYGIAALIFLLYLGLGRFGSVRLGAPDSRPEYGTLSWVAMIFCSGVGAGMLYWAVIEWGYYLDAPPFGMTPRSTEATEWAATYGLFHWGISAWAFYCLPAIAIAYPYYRRNVPYLRLSTACLKYLPRGVESKRGRFIDFLYMLNLIGGSGTSLGLSTPMMAASFAELSGLSHTFWLEVFCVVFCIAIFGTSAWLGLDKGFKRLADLNTWLAFTLLFFVLAVGPSLFILKVGTNSIGLVLQNFLHMLTWTDPIENTGFVENWTIFYWAWWVAYGPFVGIFVTRISHGRTIKQVVFGMLCFGSLGAWLFFIIFGNYALHLELSNLVPLSELIAAGQEARAITEVFLSLPMGTLALCVFLIVAVIFLATTYDSASYTLASVSTKHLTVGHHPARYLRVFWAVALGIIPISLMFVEGSLKVILSATIIVSLPLLAVGYMMASSLLQQLREDYPTLQ</sequence>
<evidence type="ECO:0000313" key="8">
    <source>
        <dbReference type="Proteomes" id="UP000005615"/>
    </source>
</evidence>
<keyword evidence="2" id="KW-0813">Transport</keyword>
<dbReference type="eggNOG" id="COG1292">
    <property type="taxonomic scope" value="Bacteria"/>
</dbReference>
<comment type="subcellular location">
    <subcellularLocation>
        <location evidence="1">Cell membrane</location>
        <topology evidence="1">Multi-pass membrane protein</topology>
    </subcellularLocation>
</comment>
<dbReference type="PANTHER" id="PTHR30047:SF12">
    <property type="entry name" value="BCCT-FAMILY TRANSPORTER"/>
    <property type="match status" value="1"/>
</dbReference>
<keyword evidence="5" id="KW-1133">Transmembrane helix</keyword>
<keyword evidence="6" id="KW-0472">Membrane</keyword>
<dbReference type="RefSeq" id="WP_009576399.1">
    <property type="nucleotide sequence ID" value="NZ_AEIG01000065.1"/>
</dbReference>
<comment type="caution">
    <text evidence="7">The sequence shown here is derived from an EMBL/GenBank/DDBJ whole genome shotgun (WGS) entry which is preliminary data.</text>
</comment>
<dbReference type="STRING" id="2518989.IMCC3088_2220"/>
<evidence type="ECO:0000256" key="2">
    <source>
        <dbReference type="ARBA" id="ARBA00022448"/>
    </source>
</evidence>
<evidence type="ECO:0000256" key="1">
    <source>
        <dbReference type="ARBA" id="ARBA00004651"/>
    </source>
</evidence>
<gene>
    <name evidence="7" type="ORF">IMCC3088_2220</name>
</gene>
<dbReference type="PANTHER" id="PTHR30047">
    <property type="entry name" value="HIGH-AFFINITY CHOLINE TRANSPORT PROTEIN-RELATED"/>
    <property type="match status" value="1"/>
</dbReference>
<keyword evidence="8" id="KW-1185">Reference proteome</keyword>
<protein>
    <submittedName>
        <fullName evidence="7">Choline transporter</fullName>
    </submittedName>
</protein>
<dbReference type="AlphaFoldDB" id="F3L3M8"/>
<dbReference type="OrthoDB" id="9775735at2"/>
<keyword evidence="4" id="KW-0812">Transmembrane</keyword>
<dbReference type="Pfam" id="PF02028">
    <property type="entry name" value="BCCT"/>
    <property type="match status" value="1"/>
</dbReference>
<organism evidence="7 8">
    <name type="scientific">Aequoribacter fuscus</name>
    <dbReference type="NCBI Taxonomy" id="2518989"/>
    <lineage>
        <taxon>Bacteria</taxon>
        <taxon>Pseudomonadati</taxon>
        <taxon>Pseudomonadota</taxon>
        <taxon>Gammaproteobacteria</taxon>
        <taxon>Cellvibrionales</taxon>
        <taxon>Halieaceae</taxon>
        <taxon>Aequoribacter</taxon>
    </lineage>
</organism>